<sequence>MIAPQSFDLLVYLIQNRARVTSKDDLIAAVWGRRIVTDAALATRLDAARNAVGDSGDEQRLIKTLQRKGFRFVGAVQEIRDDTGTVALSATPISALPADKPSIAVLPFQNMSDEPAQEYFADGLVEDIIMALSRFRSLFVIARQSSFTYRNKTVDIRQVGRELGARYVFEGSVRQVGSRLRITAQLIDTGTAVHIWADRFEGIMDDIFDLQDKITGSVVGAIAPEIDRAEIERASRRPSSNVDAVTAYYRGLPHTEFPTSVENNDTAMTNFKRAIALDPNFAAAYGASRVAWLGCEPTDGPAISQRMTQSSWA</sequence>
<name>A0A1C3XLP1_9BRAD</name>
<dbReference type="GO" id="GO:0000160">
    <property type="term" value="P:phosphorelay signal transduction system"/>
    <property type="evidence" value="ECO:0007669"/>
    <property type="project" value="InterPro"/>
</dbReference>
<dbReference type="InterPro" id="IPR001867">
    <property type="entry name" value="OmpR/PhoB-type_DNA-bd"/>
</dbReference>
<dbReference type="SUPFAM" id="SSF46894">
    <property type="entry name" value="C-terminal effector domain of the bipartite response regulators"/>
    <property type="match status" value="1"/>
</dbReference>
<protein>
    <submittedName>
        <fullName evidence="4">TolB amino-terminal domain-containing protein</fullName>
    </submittedName>
</protein>
<gene>
    <name evidence="4" type="ORF">GA0061099_10515</name>
</gene>
<dbReference type="GO" id="GO:0003677">
    <property type="term" value="F:DNA binding"/>
    <property type="evidence" value="ECO:0007669"/>
    <property type="project" value="UniProtKB-UniRule"/>
</dbReference>
<dbReference type="Gene3D" id="3.40.50.10070">
    <property type="entry name" value="TolB, N-terminal domain"/>
    <property type="match status" value="1"/>
</dbReference>
<dbReference type="SMART" id="SM00862">
    <property type="entry name" value="Trans_reg_C"/>
    <property type="match status" value="1"/>
</dbReference>
<dbReference type="PROSITE" id="PS51755">
    <property type="entry name" value="OMPR_PHOB"/>
    <property type="match status" value="1"/>
</dbReference>
<evidence type="ECO:0000256" key="1">
    <source>
        <dbReference type="ARBA" id="ARBA00023125"/>
    </source>
</evidence>
<dbReference type="Pfam" id="PF00486">
    <property type="entry name" value="Trans_reg_C"/>
    <property type="match status" value="1"/>
</dbReference>
<evidence type="ECO:0000313" key="4">
    <source>
        <dbReference type="EMBL" id="SCB53177.1"/>
    </source>
</evidence>
<dbReference type="RefSeq" id="WP_244621046.1">
    <property type="nucleotide sequence ID" value="NZ_FMAE01000051.1"/>
</dbReference>
<dbReference type="Gene3D" id="1.10.10.10">
    <property type="entry name" value="Winged helix-like DNA-binding domain superfamily/Winged helix DNA-binding domain"/>
    <property type="match status" value="1"/>
</dbReference>
<feature type="domain" description="OmpR/PhoB-type" evidence="3">
    <location>
        <begin position="1"/>
        <end position="74"/>
    </location>
</feature>
<evidence type="ECO:0000256" key="2">
    <source>
        <dbReference type="PROSITE-ProRule" id="PRU01091"/>
    </source>
</evidence>
<evidence type="ECO:0000259" key="3">
    <source>
        <dbReference type="PROSITE" id="PS51755"/>
    </source>
</evidence>
<organism evidence="4 5">
    <name type="scientific">Bradyrhizobium yuanmingense</name>
    <dbReference type="NCBI Taxonomy" id="108015"/>
    <lineage>
        <taxon>Bacteria</taxon>
        <taxon>Pseudomonadati</taxon>
        <taxon>Pseudomonadota</taxon>
        <taxon>Alphaproteobacteria</taxon>
        <taxon>Hyphomicrobiales</taxon>
        <taxon>Nitrobacteraceae</taxon>
        <taxon>Bradyrhizobium</taxon>
    </lineage>
</organism>
<accession>A0A1C3XLP1</accession>
<dbReference type="AlphaFoldDB" id="A0A1C3XLP1"/>
<dbReference type="InterPro" id="IPR016032">
    <property type="entry name" value="Sig_transdc_resp-reg_C-effctor"/>
</dbReference>
<reference evidence="4 5" key="1">
    <citation type="submission" date="2016-08" db="EMBL/GenBank/DDBJ databases">
        <authorList>
            <person name="Seilhamer J.J."/>
        </authorList>
    </citation>
    <scope>NUCLEOTIDE SEQUENCE [LARGE SCALE GENOMIC DNA]</scope>
    <source>
        <strain evidence="4 5">CCBAU 10071</strain>
    </source>
</reference>
<dbReference type="Proteomes" id="UP000183174">
    <property type="component" value="Unassembled WGS sequence"/>
</dbReference>
<evidence type="ECO:0000313" key="5">
    <source>
        <dbReference type="Proteomes" id="UP000183174"/>
    </source>
</evidence>
<dbReference type="EMBL" id="FMAE01000051">
    <property type="protein sequence ID" value="SCB53177.1"/>
    <property type="molecule type" value="Genomic_DNA"/>
</dbReference>
<proteinExistence type="predicted"/>
<dbReference type="InterPro" id="IPR036388">
    <property type="entry name" value="WH-like_DNA-bd_sf"/>
</dbReference>
<keyword evidence="1 2" id="KW-0238">DNA-binding</keyword>
<feature type="DNA-binding region" description="OmpR/PhoB-type" evidence="2">
    <location>
        <begin position="1"/>
        <end position="74"/>
    </location>
</feature>
<dbReference type="GO" id="GO:0006355">
    <property type="term" value="P:regulation of DNA-templated transcription"/>
    <property type="evidence" value="ECO:0007669"/>
    <property type="project" value="InterPro"/>
</dbReference>